<accession>A0A1F4NPY7</accession>
<evidence type="ECO:0000313" key="2">
    <source>
        <dbReference type="EMBL" id="OGB73347.1"/>
    </source>
</evidence>
<dbReference type="Gene3D" id="3.40.50.300">
    <property type="entry name" value="P-loop containing nucleotide triphosphate hydrolases"/>
    <property type="match status" value="1"/>
</dbReference>
<dbReference type="Pfam" id="PF13175">
    <property type="entry name" value="AAA_15"/>
    <property type="match status" value="1"/>
</dbReference>
<dbReference type="CDD" id="cd00267">
    <property type="entry name" value="ABC_ATPase"/>
    <property type="match status" value="1"/>
</dbReference>
<proteinExistence type="predicted"/>
<dbReference type="PANTHER" id="PTHR43581:SF2">
    <property type="entry name" value="EXCINUCLEASE ATPASE SUBUNIT"/>
    <property type="match status" value="1"/>
</dbReference>
<sequence length="503" mass="57252">MNEDGLVKFLASATTSGYKDLEGLDFLHGLIVDLNPHLNLISGINGSGKSKLLSEIEQQSRQAGLRVAVYSPSRSIEIRKFKQSVQEIFSSQRKIKDDLKNAYNRKLEELSHQTYPPFSDIVLYHYHEARNVTPEGVDQITILKRTVREFNNILRRLYSEYQIVDLKLEEADVPDFVIKKFGFLKVTTDQLSVGETESISLAFQLYEARDEYDVFLIDEPEIHLNWSFEKYFFDYLNWFAKEYDKQIVVATHSMIVFEEGYKNISKFLEINRKAKHFAISSNPTSETIDALRTRVFKIVNDPSGNHVVFVEDHIHKIVIETLAKISGAQKLVDVIEVHNAKGGVESAYKLFASNSIPSVITNVSFLTDGDNQPDKFPGDNHFIKLAQYDMEGCLMYDLDIVSAVLGVTKSNVQSTIKSKMASSQDPVWKTMSNVAKTKIDTAILKLTSGKPLLKKLIGRKSELAYAESYLQDAIRRNRIGRIFGEKFQKLYELFVSLSPENEA</sequence>
<dbReference type="EMBL" id="METD01000001">
    <property type="protein sequence ID" value="OGB73347.1"/>
    <property type="molecule type" value="Genomic_DNA"/>
</dbReference>
<dbReference type="InterPro" id="IPR051396">
    <property type="entry name" value="Bact_Antivir_Def_Nuclease"/>
</dbReference>
<protein>
    <recommendedName>
        <fullName evidence="1">Endonuclease GajA/Old nuclease/RecF-like AAA domain-containing protein</fullName>
    </recommendedName>
</protein>
<comment type="caution">
    <text evidence="2">The sequence shown here is derived from an EMBL/GenBank/DDBJ whole genome shotgun (WGS) entry which is preliminary data.</text>
</comment>
<feature type="domain" description="Endonuclease GajA/Old nuclease/RecF-like AAA" evidence="1">
    <location>
        <begin position="86"/>
        <end position="254"/>
    </location>
</feature>
<dbReference type="PANTHER" id="PTHR43581">
    <property type="entry name" value="ATP/GTP PHOSPHATASE"/>
    <property type="match status" value="1"/>
</dbReference>
<evidence type="ECO:0000259" key="1">
    <source>
        <dbReference type="Pfam" id="PF13175"/>
    </source>
</evidence>
<evidence type="ECO:0000313" key="3">
    <source>
        <dbReference type="Proteomes" id="UP000178085"/>
    </source>
</evidence>
<dbReference type="Proteomes" id="UP000178085">
    <property type="component" value="Unassembled WGS sequence"/>
</dbReference>
<reference evidence="2 3" key="1">
    <citation type="journal article" date="2016" name="Nat. Commun.">
        <title>Thousands of microbial genomes shed light on interconnected biogeochemical processes in an aquifer system.</title>
        <authorList>
            <person name="Anantharaman K."/>
            <person name="Brown C.T."/>
            <person name="Hug L.A."/>
            <person name="Sharon I."/>
            <person name="Castelle C.J."/>
            <person name="Probst A.J."/>
            <person name="Thomas B.C."/>
            <person name="Singh A."/>
            <person name="Wilkins M.J."/>
            <person name="Karaoz U."/>
            <person name="Brodie E.L."/>
            <person name="Williams K.H."/>
            <person name="Hubbard S.S."/>
            <person name="Banfield J.F."/>
        </authorList>
    </citation>
    <scope>NUCLEOTIDE SEQUENCE [LARGE SCALE GENOMIC DNA]</scope>
</reference>
<name>A0A1F4NPY7_UNCK3</name>
<dbReference type="AlphaFoldDB" id="A0A1F4NPY7"/>
<dbReference type="SUPFAM" id="SSF52540">
    <property type="entry name" value="P-loop containing nucleoside triphosphate hydrolases"/>
    <property type="match status" value="1"/>
</dbReference>
<organism evidence="2 3">
    <name type="scientific">candidate division Kazan bacterium RIFCSPLOWO2_01_FULL_45_19</name>
    <dbReference type="NCBI Taxonomy" id="1798538"/>
    <lineage>
        <taxon>Bacteria</taxon>
        <taxon>Bacteria division Kazan-3B-28</taxon>
    </lineage>
</organism>
<dbReference type="InterPro" id="IPR041685">
    <property type="entry name" value="AAA_GajA/Old/RecF-like"/>
</dbReference>
<dbReference type="InterPro" id="IPR027417">
    <property type="entry name" value="P-loop_NTPase"/>
</dbReference>
<gene>
    <name evidence="2" type="ORF">A3K51_00500</name>
</gene>